<comment type="caution">
    <text evidence="2">The sequence shown here is derived from an EMBL/GenBank/DDBJ whole genome shotgun (WGS) entry which is preliminary data.</text>
</comment>
<gene>
    <name evidence="2" type="ORF">EOD40_14950</name>
</gene>
<evidence type="ECO:0000313" key="3">
    <source>
        <dbReference type="Proteomes" id="UP000285211"/>
    </source>
</evidence>
<evidence type="ECO:0000313" key="2">
    <source>
        <dbReference type="EMBL" id="RVT73154.1"/>
    </source>
</evidence>
<name>A0A3S2ULB5_9FLAO</name>
<dbReference type="InterPro" id="IPR056695">
    <property type="entry name" value="DUF7793"/>
</dbReference>
<evidence type="ECO:0000259" key="1">
    <source>
        <dbReference type="Pfam" id="PF25056"/>
    </source>
</evidence>
<proteinExistence type="predicted"/>
<dbReference type="AlphaFoldDB" id="A0A3S2ULB5"/>
<reference evidence="2 3" key="1">
    <citation type="submission" date="2019-01" db="EMBL/GenBank/DDBJ databases">
        <authorList>
            <person name="Chen W.-M."/>
        </authorList>
    </citation>
    <scope>NUCLEOTIDE SEQUENCE [LARGE SCALE GENOMIC DNA]</scope>
    <source>
        <strain evidence="2 3">BBQ-12</strain>
    </source>
</reference>
<dbReference type="RefSeq" id="WP_128196889.1">
    <property type="nucleotide sequence ID" value="NZ_SACJ01000011.1"/>
</dbReference>
<organism evidence="2 3">
    <name type="scientific">Flavobacterium sufflavum</name>
    <dbReference type="NCBI Taxonomy" id="1921138"/>
    <lineage>
        <taxon>Bacteria</taxon>
        <taxon>Pseudomonadati</taxon>
        <taxon>Bacteroidota</taxon>
        <taxon>Flavobacteriia</taxon>
        <taxon>Flavobacteriales</taxon>
        <taxon>Flavobacteriaceae</taxon>
        <taxon>Flavobacterium</taxon>
    </lineage>
</organism>
<feature type="domain" description="DUF7793" evidence="1">
    <location>
        <begin position="11"/>
        <end position="122"/>
    </location>
</feature>
<accession>A0A3S2ULB5</accession>
<dbReference type="Pfam" id="PF25056">
    <property type="entry name" value="DUF7793"/>
    <property type="match status" value="1"/>
</dbReference>
<dbReference type="OrthoDB" id="957652at2"/>
<keyword evidence="3" id="KW-1185">Reference proteome</keyword>
<dbReference type="Gene3D" id="3.40.970.30">
    <property type="entry name" value="yp_829618.1 like domains"/>
    <property type="match status" value="1"/>
</dbReference>
<sequence length="129" mass="15428">MEMVENEYARFWFENGVLINELKEPIEIDLKIMSKLIELRHEISNNKNQYWCMDGTKIVSLNKEARDYAEKYGQDFIYANAMMVNSHVTKFIFNMYVKLKSPGFPFQVFTDREKAVEWLLEIKSKNKNK</sequence>
<dbReference type="EMBL" id="SACJ01000011">
    <property type="protein sequence ID" value="RVT73154.1"/>
    <property type="molecule type" value="Genomic_DNA"/>
</dbReference>
<dbReference type="Proteomes" id="UP000285211">
    <property type="component" value="Unassembled WGS sequence"/>
</dbReference>
<protein>
    <recommendedName>
        <fullName evidence="1">DUF7793 domain-containing protein</fullName>
    </recommendedName>
</protein>